<protein>
    <submittedName>
        <fullName evidence="2">09059da5-dc3a-4f03-84c2-eebc443a451a</fullName>
    </submittedName>
</protein>
<organism evidence="2 3">
    <name type="scientific">Thermothielavioides terrestris</name>
    <dbReference type="NCBI Taxonomy" id="2587410"/>
    <lineage>
        <taxon>Eukaryota</taxon>
        <taxon>Fungi</taxon>
        <taxon>Dikarya</taxon>
        <taxon>Ascomycota</taxon>
        <taxon>Pezizomycotina</taxon>
        <taxon>Sordariomycetes</taxon>
        <taxon>Sordariomycetidae</taxon>
        <taxon>Sordariales</taxon>
        <taxon>Chaetomiaceae</taxon>
        <taxon>Thermothielavioides</taxon>
    </lineage>
</organism>
<dbReference type="EMBL" id="OUUZ01000009">
    <property type="protein sequence ID" value="SPQ22890.1"/>
    <property type="molecule type" value="Genomic_DNA"/>
</dbReference>
<name>A0A446BK80_9PEZI</name>
<evidence type="ECO:0000313" key="2">
    <source>
        <dbReference type="EMBL" id="SPQ22890.1"/>
    </source>
</evidence>
<proteinExistence type="predicted"/>
<feature type="compositionally biased region" description="Low complexity" evidence="1">
    <location>
        <begin position="32"/>
        <end position="53"/>
    </location>
</feature>
<sequence>MFRDESSKVMQKAHWQWGVPDASEPGGPCGFSPASTPASSTARSLSSSEAEAATTRIVAPAARGLKASKPSRLIMEICASPVEKAVQVYIEHYVISLPDEPTDGQELLEMKWVHSHETRDIMHGGLR</sequence>
<dbReference type="AlphaFoldDB" id="A0A446BK80"/>
<dbReference type="Proteomes" id="UP000289323">
    <property type="component" value="Unassembled WGS sequence"/>
</dbReference>
<reference evidence="2 3" key="1">
    <citation type="submission" date="2018-04" db="EMBL/GenBank/DDBJ databases">
        <authorList>
            <person name="Huttner S."/>
            <person name="Dainat J."/>
        </authorList>
    </citation>
    <scope>NUCLEOTIDE SEQUENCE [LARGE SCALE GENOMIC DNA]</scope>
</reference>
<feature type="region of interest" description="Disordered" evidence="1">
    <location>
        <begin position="1"/>
        <end position="53"/>
    </location>
</feature>
<accession>A0A446BK80</accession>
<gene>
    <name evidence="2" type="ORF">TT172_LOCUS5309</name>
</gene>
<evidence type="ECO:0000256" key="1">
    <source>
        <dbReference type="SAM" id="MobiDB-lite"/>
    </source>
</evidence>
<evidence type="ECO:0000313" key="3">
    <source>
        <dbReference type="Proteomes" id="UP000289323"/>
    </source>
</evidence>